<sequence length="251" mass="28602">MVLRALIIDDEPPARRRLRTLLGGMSDIEVVGEASDGSAAVEETLRLEPDLLLLDIQMPGMDGFDVLEEIADRGPRPLPAVIFVTAHDEHALRAFEAHAVDYLLKPFDQDRLRLAVDKAARLRGSGLVEDRTRKLIQHTLAGRPLRRLMVRGAARIEFVAVEEIDWIEADGHYVLVHARETEYLIRESIRGLCGRLDPSRFARIHRRILVNLDRIHHIETESHGDFEVLLKDGQRLHGTRTWLRGLTERFS</sequence>
<dbReference type="PROSITE" id="PS50110">
    <property type="entry name" value="RESPONSE_REGULATORY"/>
    <property type="match status" value="1"/>
</dbReference>
<comment type="caution">
    <text evidence="4">The sequence shown here is derived from an EMBL/GenBank/DDBJ whole genome shotgun (WGS) entry which is preliminary data.</text>
</comment>
<evidence type="ECO:0000313" key="5">
    <source>
        <dbReference type="Proteomes" id="UP000697710"/>
    </source>
</evidence>
<name>A0A956RNC4_UNCEI</name>
<reference evidence="4" key="2">
    <citation type="journal article" date="2021" name="Microbiome">
        <title>Successional dynamics and alternative stable states in a saline activated sludge microbial community over 9 years.</title>
        <authorList>
            <person name="Wang Y."/>
            <person name="Ye J."/>
            <person name="Ju F."/>
            <person name="Liu L."/>
            <person name="Boyd J.A."/>
            <person name="Deng Y."/>
            <person name="Parks D.H."/>
            <person name="Jiang X."/>
            <person name="Yin X."/>
            <person name="Woodcroft B.J."/>
            <person name="Tyson G.W."/>
            <person name="Hugenholtz P."/>
            <person name="Polz M.F."/>
            <person name="Zhang T."/>
        </authorList>
    </citation>
    <scope>NUCLEOTIDE SEQUENCE</scope>
    <source>
        <strain evidence="4">HKST-UBA01</strain>
    </source>
</reference>
<evidence type="ECO:0000256" key="1">
    <source>
        <dbReference type="PROSITE-ProRule" id="PRU00169"/>
    </source>
</evidence>
<dbReference type="Proteomes" id="UP000697710">
    <property type="component" value="Unassembled WGS sequence"/>
</dbReference>
<organism evidence="4 5">
    <name type="scientific">Eiseniibacteriota bacterium</name>
    <dbReference type="NCBI Taxonomy" id="2212470"/>
    <lineage>
        <taxon>Bacteria</taxon>
        <taxon>Candidatus Eiseniibacteriota</taxon>
    </lineage>
</organism>
<dbReference type="AlphaFoldDB" id="A0A956RNC4"/>
<feature type="domain" description="Response regulatory" evidence="2">
    <location>
        <begin position="4"/>
        <end position="120"/>
    </location>
</feature>
<dbReference type="PANTHER" id="PTHR37299">
    <property type="entry name" value="TRANSCRIPTIONAL REGULATOR-RELATED"/>
    <property type="match status" value="1"/>
</dbReference>
<dbReference type="Pfam" id="PF00072">
    <property type="entry name" value="Response_reg"/>
    <property type="match status" value="1"/>
</dbReference>
<dbReference type="SMART" id="SM00850">
    <property type="entry name" value="LytTR"/>
    <property type="match status" value="1"/>
</dbReference>
<evidence type="ECO:0000259" key="2">
    <source>
        <dbReference type="PROSITE" id="PS50110"/>
    </source>
</evidence>
<accession>A0A956RNC4</accession>
<dbReference type="InterPro" id="IPR001789">
    <property type="entry name" value="Sig_transdc_resp-reg_receiver"/>
</dbReference>
<feature type="modified residue" description="4-aspartylphosphate" evidence="1">
    <location>
        <position position="55"/>
    </location>
</feature>
<proteinExistence type="predicted"/>
<evidence type="ECO:0000313" key="4">
    <source>
        <dbReference type="EMBL" id="MCA9726207.1"/>
    </source>
</evidence>
<keyword evidence="1" id="KW-0597">Phosphoprotein</keyword>
<dbReference type="InterPro" id="IPR007492">
    <property type="entry name" value="LytTR_DNA-bd_dom"/>
</dbReference>
<dbReference type="Gene3D" id="3.40.50.2300">
    <property type="match status" value="1"/>
</dbReference>
<dbReference type="Gene3D" id="2.40.50.1020">
    <property type="entry name" value="LytTr DNA-binding domain"/>
    <property type="match status" value="1"/>
</dbReference>
<dbReference type="Pfam" id="PF04397">
    <property type="entry name" value="LytTR"/>
    <property type="match status" value="1"/>
</dbReference>
<dbReference type="InterPro" id="IPR046947">
    <property type="entry name" value="LytR-like"/>
</dbReference>
<dbReference type="InterPro" id="IPR011006">
    <property type="entry name" value="CheY-like_superfamily"/>
</dbReference>
<feature type="domain" description="HTH LytTR-type" evidence="3">
    <location>
        <begin position="148"/>
        <end position="251"/>
    </location>
</feature>
<dbReference type="PROSITE" id="PS50930">
    <property type="entry name" value="HTH_LYTTR"/>
    <property type="match status" value="1"/>
</dbReference>
<dbReference type="SUPFAM" id="SSF52172">
    <property type="entry name" value="CheY-like"/>
    <property type="match status" value="1"/>
</dbReference>
<gene>
    <name evidence="4" type="ORF">KC729_00885</name>
</gene>
<evidence type="ECO:0000259" key="3">
    <source>
        <dbReference type="PROSITE" id="PS50930"/>
    </source>
</evidence>
<reference evidence="4" key="1">
    <citation type="submission" date="2020-04" db="EMBL/GenBank/DDBJ databases">
        <authorList>
            <person name="Zhang T."/>
        </authorList>
    </citation>
    <scope>NUCLEOTIDE SEQUENCE</scope>
    <source>
        <strain evidence="4">HKST-UBA01</strain>
    </source>
</reference>
<dbReference type="GO" id="GO:0003677">
    <property type="term" value="F:DNA binding"/>
    <property type="evidence" value="ECO:0007669"/>
    <property type="project" value="InterPro"/>
</dbReference>
<protein>
    <submittedName>
        <fullName evidence="4">Response regulator transcription factor</fullName>
    </submittedName>
</protein>
<dbReference type="EMBL" id="JAGQHR010000010">
    <property type="protein sequence ID" value="MCA9726207.1"/>
    <property type="molecule type" value="Genomic_DNA"/>
</dbReference>
<dbReference type="GO" id="GO:0000156">
    <property type="term" value="F:phosphorelay response regulator activity"/>
    <property type="evidence" value="ECO:0007669"/>
    <property type="project" value="InterPro"/>
</dbReference>
<dbReference type="PANTHER" id="PTHR37299:SF1">
    <property type="entry name" value="STAGE 0 SPORULATION PROTEIN A HOMOLOG"/>
    <property type="match status" value="1"/>
</dbReference>
<dbReference type="SMART" id="SM00448">
    <property type="entry name" value="REC"/>
    <property type="match status" value="1"/>
</dbReference>